<dbReference type="InterPro" id="IPR020023">
    <property type="entry name" value="PseG"/>
</dbReference>
<evidence type="ECO:0000313" key="6">
    <source>
        <dbReference type="Proteomes" id="UP000602076"/>
    </source>
</evidence>
<dbReference type="GO" id="GO:0016787">
    <property type="term" value="F:hydrolase activity"/>
    <property type="evidence" value="ECO:0007669"/>
    <property type="project" value="UniProtKB-KW"/>
</dbReference>
<feature type="binding site" evidence="3">
    <location>
        <position position="260"/>
    </location>
    <ligand>
        <name>substrate</name>
    </ligand>
</feature>
<evidence type="ECO:0000256" key="1">
    <source>
        <dbReference type="ARBA" id="ARBA00023136"/>
    </source>
</evidence>
<evidence type="ECO:0000259" key="4">
    <source>
        <dbReference type="Pfam" id="PF04101"/>
    </source>
</evidence>
<dbReference type="GO" id="GO:0016758">
    <property type="term" value="F:hexosyltransferase activity"/>
    <property type="evidence" value="ECO:0007669"/>
    <property type="project" value="InterPro"/>
</dbReference>
<organism evidence="5 6">
    <name type="scientific">Peribacillus faecalis</name>
    <dbReference type="NCBI Taxonomy" id="2772559"/>
    <lineage>
        <taxon>Bacteria</taxon>
        <taxon>Bacillati</taxon>
        <taxon>Bacillota</taxon>
        <taxon>Bacilli</taxon>
        <taxon>Bacillales</taxon>
        <taxon>Bacillaceae</taxon>
        <taxon>Peribacillus</taxon>
    </lineage>
</organism>
<dbReference type="AlphaFoldDB" id="A0A927CXR3"/>
<dbReference type="Gene3D" id="3.40.50.11190">
    <property type="match status" value="1"/>
</dbReference>
<reference evidence="5" key="1">
    <citation type="submission" date="2020-09" db="EMBL/GenBank/DDBJ databases">
        <title>Bacillus faecalis sp. nov., a moderately halophilic bacterium isolated from cow faeces.</title>
        <authorList>
            <person name="Jiang L."/>
            <person name="Lee J."/>
        </authorList>
    </citation>
    <scope>NUCLEOTIDE SEQUENCE</scope>
    <source>
        <strain evidence="5">AGMB 02131</strain>
    </source>
</reference>
<evidence type="ECO:0000313" key="5">
    <source>
        <dbReference type="EMBL" id="MBD3109667.1"/>
    </source>
</evidence>
<dbReference type="SUPFAM" id="SSF53756">
    <property type="entry name" value="UDP-Glycosyltransferase/glycogen phosphorylase"/>
    <property type="match status" value="1"/>
</dbReference>
<dbReference type="RefSeq" id="WP_190999204.1">
    <property type="nucleotide sequence ID" value="NZ_JACXSI010000041.1"/>
</dbReference>
<name>A0A927CXR3_9BACI</name>
<feature type="active site" description="Proton acceptor" evidence="2">
    <location>
        <position position="17"/>
    </location>
</feature>
<keyword evidence="1" id="KW-0472">Membrane</keyword>
<dbReference type="NCBIfam" id="TIGR03590">
    <property type="entry name" value="PseG"/>
    <property type="match status" value="1"/>
</dbReference>
<evidence type="ECO:0000256" key="3">
    <source>
        <dbReference type="PIRSR" id="PIRSR620023-2"/>
    </source>
</evidence>
<dbReference type="Pfam" id="PF04101">
    <property type="entry name" value="Glyco_tran_28_C"/>
    <property type="match status" value="1"/>
</dbReference>
<dbReference type="InterPro" id="IPR007235">
    <property type="entry name" value="Glyco_trans_28_C"/>
</dbReference>
<dbReference type="PANTHER" id="PTHR21015:SF22">
    <property type="entry name" value="GLYCOSYLTRANSFERASE"/>
    <property type="match status" value="1"/>
</dbReference>
<sequence length="344" mass="39202">MVIVIRADSSSEIGIGHMMRCLTIAQELRKRGANISFICRDLPGHIGHCATEKGFNVELLPASQWNWQEDADRTVRVLQRFGRVDCVIVDHYDIDYQWEALVGNFTGKIVVIDDLANRLHQCDVLVDANMSDEPERYGRLVPEFCRLLLGTSYAMLRDEFREEKVKQRIRTGEIKRLLVFFGGSDPTMETLRVLQVLKNNKYAHLSIDIIVGHSNTKRERVAELCETLPNMQCSIQVENMAERMRKADLSIGAGGSATWERCYMGLPAIVIVTAENQLALTELVSETGAVRYLGTSRHVNEWMIERTLDELLNNSTSVREMSEKAEQIMGEDRFYELIDQIMEG</sequence>
<gene>
    <name evidence="5" type="primary">pseG</name>
    <name evidence="5" type="ORF">IEO70_15065</name>
</gene>
<dbReference type="Proteomes" id="UP000602076">
    <property type="component" value="Unassembled WGS sequence"/>
</dbReference>
<accession>A0A927CXR3</accession>
<proteinExistence type="predicted"/>
<feature type="binding site" evidence="3">
    <location>
        <position position="157"/>
    </location>
    <ligand>
        <name>substrate</name>
    </ligand>
</feature>
<dbReference type="EC" id="3.6.1.57" evidence="5"/>
<dbReference type="PANTHER" id="PTHR21015">
    <property type="entry name" value="UDP-N-ACETYLGLUCOSAMINE--N-ACETYLMURAMYL-(PENTAPEPTIDE) PYROPHOSPHORYL-UNDECAPRENOL N-ACETYLGLUCOSAMINE TRANSFERASE 1"/>
    <property type="match status" value="1"/>
</dbReference>
<keyword evidence="5" id="KW-0378">Hydrolase</keyword>
<dbReference type="Gene3D" id="3.40.50.2000">
    <property type="entry name" value="Glycogen Phosphorylase B"/>
    <property type="match status" value="1"/>
</dbReference>
<protein>
    <submittedName>
        <fullName evidence="5">UDP-2,4-diacetamido-2,4, 6-trideoxy-beta-L-altropyranose hydrolase</fullName>
        <ecNumber evidence="5">3.6.1.57</ecNumber>
    </submittedName>
</protein>
<dbReference type="EMBL" id="JACXSI010000041">
    <property type="protein sequence ID" value="MBD3109667.1"/>
    <property type="molecule type" value="Genomic_DNA"/>
</dbReference>
<keyword evidence="6" id="KW-1185">Reference proteome</keyword>
<feature type="domain" description="Glycosyl transferase family 28 C-terminal" evidence="4">
    <location>
        <begin position="178"/>
        <end position="330"/>
    </location>
</feature>
<evidence type="ECO:0000256" key="2">
    <source>
        <dbReference type="PIRSR" id="PIRSR620023-1"/>
    </source>
</evidence>
<comment type="caution">
    <text evidence="5">The sequence shown here is derived from an EMBL/GenBank/DDBJ whole genome shotgun (WGS) entry which is preliminary data.</text>
</comment>